<proteinExistence type="predicted"/>
<evidence type="ECO:0000313" key="1">
    <source>
        <dbReference type="EMBL" id="MCF3948593.1"/>
    </source>
</evidence>
<organism evidence="1 2">
    <name type="scientific">Acidiphilium iwatense</name>
    <dbReference type="NCBI Taxonomy" id="768198"/>
    <lineage>
        <taxon>Bacteria</taxon>
        <taxon>Pseudomonadati</taxon>
        <taxon>Pseudomonadota</taxon>
        <taxon>Alphaproteobacteria</taxon>
        <taxon>Acetobacterales</taxon>
        <taxon>Acidocellaceae</taxon>
        <taxon>Acidiphilium</taxon>
    </lineage>
</organism>
<keyword evidence="2" id="KW-1185">Reference proteome</keyword>
<reference evidence="1 2" key="1">
    <citation type="submission" date="2022-01" db="EMBL/GenBank/DDBJ databases">
        <authorList>
            <person name="Won M."/>
            <person name="Kim S.-J."/>
            <person name="Kwon S.-W."/>
        </authorList>
    </citation>
    <scope>NUCLEOTIDE SEQUENCE [LARGE SCALE GENOMIC DNA]</scope>
    <source>
        <strain evidence="1 2">KCTC 23505</strain>
    </source>
</reference>
<gene>
    <name evidence="1" type="ORF">L2A60_18175</name>
</gene>
<sequence length="282" mass="30992">MTHSMPPITDDDLHAYVDGKLDDARRAVVEDYLINNPGQRRRVDAWIAQTNALRATFDPVMTEPLPPELTMAHIALNGSMDGTGQRQQRARSWFGPQIRAAAGFLIALGLGGAAGWFGHGQTGADQSLARDTGIPSLALESKAAYQIFADRGHDRSHPTKMTHPTAQPSGDPAAIWHRVGRKFRLPDLTAAGFQRIEVDWVATIHGPAAAVLYRDQSGDNLILLVRKMEIPASTIRMVEHRGRDHTSFAWIHGGIGYAVIADTLPQRLHRIANQIRDDENAI</sequence>
<accession>A0ABS9E0P7</accession>
<dbReference type="Proteomes" id="UP001521209">
    <property type="component" value="Unassembled WGS sequence"/>
</dbReference>
<dbReference type="RefSeq" id="WP_235705893.1">
    <property type="nucleotide sequence ID" value="NZ_JAKGBZ010000062.1"/>
</dbReference>
<protein>
    <recommendedName>
        <fullName evidence="3">Transmembrane anti-sigma factor</fullName>
    </recommendedName>
</protein>
<name>A0ABS9E0P7_9PROT</name>
<evidence type="ECO:0008006" key="3">
    <source>
        <dbReference type="Google" id="ProtNLM"/>
    </source>
</evidence>
<comment type="caution">
    <text evidence="1">The sequence shown here is derived from an EMBL/GenBank/DDBJ whole genome shotgun (WGS) entry which is preliminary data.</text>
</comment>
<evidence type="ECO:0000313" key="2">
    <source>
        <dbReference type="Proteomes" id="UP001521209"/>
    </source>
</evidence>
<dbReference type="EMBL" id="JAKGBZ010000062">
    <property type="protein sequence ID" value="MCF3948593.1"/>
    <property type="molecule type" value="Genomic_DNA"/>
</dbReference>